<evidence type="ECO:0008006" key="3">
    <source>
        <dbReference type="Google" id="ProtNLM"/>
    </source>
</evidence>
<dbReference type="InterPro" id="IPR021710">
    <property type="entry name" value="DUF3293"/>
</dbReference>
<dbReference type="EMBL" id="BNAO01000013">
    <property type="protein sequence ID" value="GHG77988.1"/>
    <property type="molecule type" value="Genomic_DNA"/>
</dbReference>
<dbReference type="Proteomes" id="UP000659697">
    <property type="component" value="Unassembled WGS sequence"/>
</dbReference>
<keyword evidence="2" id="KW-1185">Reference proteome</keyword>
<proteinExistence type="predicted"/>
<accession>A0ABQ3L392</accession>
<dbReference type="Pfam" id="PF11697">
    <property type="entry name" value="DUF3293"/>
    <property type="match status" value="1"/>
</dbReference>
<reference evidence="2" key="1">
    <citation type="journal article" date="2019" name="Int. J. Syst. Evol. Microbiol.">
        <title>The Global Catalogue of Microorganisms (GCM) 10K type strain sequencing project: providing services to taxonomists for standard genome sequencing and annotation.</title>
        <authorList>
            <consortium name="The Broad Institute Genomics Platform"/>
            <consortium name="The Broad Institute Genome Sequencing Center for Infectious Disease"/>
            <person name="Wu L."/>
            <person name="Ma J."/>
        </authorList>
    </citation>
    <scope>NUCLEOTIDE SEQUENCE [LARGE SCALE GENOMIC DNA]</scope>
    <source>
        <strain evidence="2">CGMCC 1.7003</strain>
    </source>
</reference>
<organism evidence="1 2">
    <name type="scientific">Alishewanella longhuensis</name>
    <dbReference type="NCBI Taxonomy" id="1091037"/>
    <lineage>
        <taxon>Bacteria</taxon>
        <taxon>Pseudomonadati</taxon>
        <taxon>Pseudomonadota</taxon>
        <taxon>Gammaproteobacteria</taxon>
        <taxon>Alteromonadales</taxon>
        <taxon>Alteromonadaceae</taxon>
        <taxon>Alishewanella</taxon>
    </lineage>
</organism>
<sequence>MELWESYKRSIFLCHQRLAEHISFAIISAQNPAGQLSSPVANQLFDKQLQAYLEQINTPYRSITGAAPDFSFQEKSWMVLCDKEQAIAIGRQFTQNAIYWIEQNELYLVPVLLTQREEYLGGFNSRMFLLPS</sequence>
<dbReference type="RefSeq" id="WP_189434304.1">
    <property type="nucleotide sequence ID" value="NZ_BNAO01000013.1"/>
</dbReference>
<comment type="caution">
    <text evidence="1">The sequence shown here is derived from an EMBL/GenBank/DDBJ whole genome shotgun (WGS) entry which is preliminary data.</text>
</comment>
<evidence type="ECO:0000313" key="2">
    <source>
        <dbReference type="Proteomes" id="UP000659697"/>
    </source>
</evidence>
<name>A0ABQ3L392_9ALTE</name>
<protein>
    <recommendedName>
        <fullName evidence="3">DUF3293 domain-containing protein</fullName>
    </recommendedName>
</protein>
<evidence type="ECO:0000313" key="1">
    <source>
        <dbReference type="EMBL" id="GHG77988.1"/>
    </source>
</evidence>
<gene>
    <name evidence="1" type="ORF">GCM10010919_34000</name>
</gene>